<accession>A0A7M1I604</accession>
<dbReference type="EMBL" id="MN879331">
    <property type="protein sequence ID" value="QOQ34389.1"/>
    <property type="molecule type" value="Genomic_RNA"/>
</dbReference>
<reference evidence="1" key="1">
    <citation type="submission" date="2019-12" db="EMBL/GenBank/DDBJ databases">
        <authorList>
            <person name="Yang L."/>
            <person name="Zhu C."/>
            <person name="Tan W."/>
        </authorList>
    </citation>
    <scope>NUCLEOTIDE SEQUENCE</scope>
    <source>
        <strain evidence="1">Cw_6</strain>
    </source>
</reference>
<sequence>MEPNKMEIINLEDVQDNKNLGLLPTRLSRGTLVLPSMVSNPLAFLQARAYLLMPIPLPNKMRAIGVGKTDVSILATEPNSLLQDGTFTTLEQDLSQVCLSEQLRMESSGYGKKVLVKPLQILVPGILTMTQLLLRSSLLVLNCLKTATLKAREVIVSHLLEPPAQVEPLQDLTLGDLNLEVEVIHQDK</sequence>
<proteinExistence type="predicted"/>
<evidence type="ECO:0008006" key="2">
    <source>
        <dbReference type="Google" id="ProtNLM"/>
    </source>
</evidence>
<protein>
    <recommendedName>
        <fullName evidence="2">Protein I</fullName>
    </recommendedName>
</protein>
<dbReference type="InterPro" id="IPR044312">
    <property type="entry name" value="merbe_CoV_ORF8b-like"/>
</dbReference>
<evidence type="ECO:0000313" key="1">
    <source>
        <dbReference type="EMBL" id="QOQ34389.1"/>
    </source>
</evidence>
<dbReference type="CDD" id="cd21661">
    <property type="entry name" value="merbe_CoV_ORF8b-like"/>
    <property type="match status" value="1"/>
</dbReference>
<organism evidence="1">
    <name type="scientific">Erinaceus amurensis coronavirus</name>
    <dbReference type="NCBI Taxonomy" id="2778965"/>
    <lineage>
        <taxon>Viruses</taxon>
        <taxon>Riboviria</taxon>
        <taxon>Orthornavirae</taxon>
        <taxon>Pisuviricota</taxon>
        <taxon>Pisoniviricetes</taxon>
        <taxon>Nidovirales</taxon>
        <taxon>Cornidovirineae</taxon>
        <taxon>Coronaviridae</taxon>
    </lineage>
</organism>
<name>A0A7M1I604_9NIDO</name>